<sequence>MNCTNMKITIGLIISEGYETYLKKIEKDISKDCNLLFLVVKNNLDIITYFQQNYDKVDAFVFSGIMLYNYIEDKVKECNKPCYTITDDIANIYKEILKIFVLNKNIKPERVYIDIETKNGDLGLESVFPENKRPYMFPWDVGTPEKIISTVFENHKRLWREKKIDLSITKFGMLLSDFKNEQIKYHFIYPSKTYLLDFFKEIIDEIQIKKMINNKIFSAYIYADSISLNKAGCLENDIIQLTLQKNLCLFIKDRNPEIILQKKEKGFYLLTTIEDLPCFIHDRTSCNLQNFLKMENMSITIGYGSGKTISQSKRNSLNSFDLAKKYGGNCSFFISENQCITGPLTGDRRCTVYNANPRIDNLAEKMEIDKIYLYKIISYIKKTGDNVITAKILSQILNVTIRSSNRILNELQDNSYVREFSHKINPNRGRPSKFYKLLCVDSQGNII</sequence>
<dbReference type="EMBL" id="AGDV01000012">
    <property type="protein sequence ID" value="EMB33270.1"/>
    <property type="molecule type" value="Genomic_DNA"/>
</dbReference>
<protein>
    <recommendedName>
        <fullName evidence="2">Transcriptional regulator</fullName>
    </recommendedName>
</protein>
<dbReference type="AlphaFoldDB" id="A0A0E2E493"/>
<evidence type="ECO:0008006" key="2">
    <source>
        <dbReference type="Google" id="ProtNLM"/>
    </source>
</evidence>
<proteinExistence type="predicted"/>
<dbReference type="Proteomes" id="UP000011705">
    <property type="component" value="Chromosome"/>
</dbReference>
<dbReference type="PATRIC" id="fig|999432.5.peg.1691"/>
<comment type="caution">
    <text evidence="1">The sequence shown here is derived from an EMBL/GenBank/DDBJ whole genome shotgun (WGS) entry which is preliminary data.</text>
</comment>
<dbReference type="RefSeq" id="WP_002684782.1">
    <property type="nucleotide sequence ID" value="NZ_CM001795.1"/>
</dbReference>
<evidence type="ECO:0000313" key="1">
    <source>
        <dbReference type="EMBL" id="EMB33270.1"/>
    </source>
</evidence>
<organism evidence="1">
    <name type="scientific">Treponema denticola H-22</name>
    <dbReference type="NCBI Taxonomy" id="999432"/>
    <lineage>
        <taxon>Bacteria</taxon>
        <taxon>Pseudomonadati</taxon>
        <taxon>Spirochaetota</taxon>
        <taxon>Spirochaetia</taxon>
        <taxon>Spirochaetales</taxon>
        <taxon>Treponemataceae</taxon>
        <taxon>Treponema</taxon>
    </lineage>
</organism>
<name>A0A0E2E493_TREDN</name>
<gene>
    <name evidence="1" type="ORF">HMPREF9726_01631</name>
</gene>
<dbReference type="HOGENOM" id="CLU_046979_2_0_12"/>
<reference evidence="1" key="1">
    <citation type="submission" date="2012-01" db="EMBL/GenBank/DDBJ databases">
        <title>The Genome Sequence of Treponema denticola H-22.</title>
        <authorList>
            <consortium name="The Broad Institute Genome Sequencing Platform"/>
            <person name="Earl A."/>
            <person name="Ward D."/>
            <person name="Feldgarden M."/>
            <person name="Gevers D."/>
            <person name="Blanton J.M."/>
            <person name="Fenno C.J."/>
            <person name="Baranova O.V."/>
            <person name="Mathney J."/>
            <person name="Dewhirst F.E."/>
            <person name="Izard J."/>
            <person name="Young S.K."/>
            <person name="Zeng Q."/>
            <person name="Gargeya S."/>
            <person name="Fitzgerald M."/>
            <person name="Haas B."/>
            <person name="Abouelleil A."/>
            <person name="Alvarado L."/>
            <person name="Arachchi H.M."/>
            <person name="Berlin A."/>
            <person name="Chapman S.B."/>
            <person name="Gearin G."/>
            <person name="Goldberg J."/>
            <person name="Griggs A."/>
            <person name="Gujja S."/>
            <person name="Hansen M."/>
            <person name="Heiman D."/>
            <person name="Howarth C."/>
            <person name="Larimer J."/>
            <person name="Lui A."/>
            <person name="MacDonald P.J.P."/>
            <person name="McCowen C."/>
            <person name="Montmayeur A."/>
            <person name="Murphy C."/>
            <person name="Neiman D."/>
            <person name="Pearson M."/>
            <person name="Priest M."/>
            <person name="Roberts A."/>
            <person name="Saif S."/>
            <person name="Shea T."/>
            <person name="Sisk P."/>
            <person name="Stolte C."/>
            <person name="Sykes S."/>
            <person name="Wortman J."/>
            <person name="Nusbaum C."/>
            <person name="Birren B."/>
        </authorList>
    </citation>
    <scope>NUCLEOTIDE SEQUENCE [LARGE SCALE GENOMIC DNA]</scope>
    <source>
        <strain evidence="1">H-22</strain>
    </source>
</reference>
<accession>A0A0E2E493</accession>